<dbReference type="GO" id="GO:0005634">
    <property type="term" value="C:nucleus"/>
    <property type="evidence" value="ECO:0007669"/>
    <property type="project" value="TreeGrafter"/>
</dbReference>
<name>A0A7N5P0U1_AILME</name>
<dbReference type="GO" id="GO:0012506">
    <property type="term" value="C:vesicle membrane"/>
    <property type="evidence" value="ECO:0007669"/>
    <property type="project" value="TreeGrafter"/>
</dbReference>
<dbReference type="Ensembl" id="ENSAMET00000037610.1">
    <property type="protein sequence ID" value="ENSAMEP00000024581.1"/>
    <property type="gene ID" value="ENSAMEG00000017387.2"/>
</dbReference>
<evidence type="ECO:0000313" key="1">
    <source>
        <dbReference type="Ensembl" id="ENSAMEP00000024581.1"/>
    </source>
</evidence>
<dbReference type="GO" id="GO:0042593">
    <property type="term" value="P:glucose homeostasis"/>
    <property type="evidence" value="ECO:0007669"/>
    <property type="project" value="TreeGrafter"/>
</dbReference>
<reference evidence="1 2" key="1">
    <citation type="journal article" date="2010" name="Nature">
        <title>The sequence and de novo assembly of the giant panda genome.</title>
        <authorList>
            <person name="Li R."/>
            <person name="Fan W."/>
            <person name="Tian G."/>
            <person name="Zhu H."/>
            <person name="He L."/>
            <person name="Cai J."/>
            <person name="Huang Q."/>
            <person name="Cai Q."/>
            <person name="Li B."/>
            <person name="Bai Y."/>
            <person name="Zhang Z."/>
            <person name="Zhang Y."/>
            <person name="Wang W."/>
            <person name="Li J."/>
            <person name="Wei F."/>
            <person name="Li H."/>
            <person name="Jian M."/>
            <person name="Li J."/>
            <person name="Zhang Z."/>
            <person name="Nielsen R."/>
            <person name="Li D."/>
            <person name="Gu W."/>
            <person name="Yang Z."/>
            <person name="Xuan Z."/>
            <person name="Ryder O.A."/>
            <person name="Leung F.C."/>
            <person name="Zhou Y."/>
            <person name="Cao J."/>
            <person name="Sun X."/>
            <person name="Fu Y."/>
            <person name="Fang X."/>
            <person name="Guo X."/>
            <person name="Wang B."/>
            <person name="Hou R."/>
            <person name="Shen F."/>
            <person name="Mu B."/>
            <person name="Ni P."/>
            <person name="Lin R."/>
            <person name="Qian W."/>
            <person name="Wang G."/>
            <person name="Yu C."/>
            <person name="Nie W."/>
            <person name="Wang J."/>
            <person name="Wu Z."/>
            <person name="Liang H."/>
            <person name="Min J."/>
            <person name="Wu Q."/>
            <person name="Cheng S."/>
            <person name="Ruan J."/>
            <person name="Wang M."/>
            <person name="Shi Z."/>
            <person name="Wen M."/>
            <person name="Liu B."/>
            <person name="Ren X."/>
            <person name="Zheng H."/>
            <person name="Dong D."/>
            <person name="Cook K."/>
            <person name="Shan G."/>
            <person name="Zhang H."/>
            <person name="Kosiol C."/>
            <person name="Xie X."/>
            <person name="Lu Z."/>
            <person name="Zheng H."/>
            <person name="Li Y."/>
            <person name="Steiner C.C."/>
            <person name="Lam T.T."/>
            <person name="Lin S."/>
            <person name="Zhang Q."/>
            <person name="Li G."/>
            <person name="Tian J."/>
            <person name="Gong T."/>
            <person name="Liu H."/>
            <person name="Zhang D."/>
            <person name="Fang L."/>
            <person name="Ye C."/>
            <person name="Zhang J."/>
            <person name="Hu W."/>
            <person name="Xu A."/>
            <person name="Ren Y."/>
            <person name="Zhang G."/>
            <person name="Bruford M.W."/>
            <person name="Li Q."/>
            <person name="Ma L."/>
            <person name="Guo Y."/>
            <person name="An N."/>
            <person name="Hu Y."/>
            <person name="Zheng Y."/>
            <person name="Shi Y."/>
            <person name="Li Z."/>
            <person name="Liu Q."/>
            <person name="Chen Y."/>
            <person name="Zhao J."/>
            <person name="Qu N."/>
            <person name="Zhao S."/>
            <person name="Tian F."/>
            <person name="Wang X."/>
            <person name="Wang H."/>
            <person name="Xu L."/>
            <person name="Liu X."/>
            <person name="Vinar T."/>
            <person name="Wang Y."/>
            <person name="Lam T.W."/>
            <person name="Yiu S.M."/>
            <person name="Liu S."/>
            <person name="Zhang H."/>
            <person name="Li D."/>
            <person name="Huang Y."/>
            <person name="Wang X."/>
            <person name="Yang G."/>
            <person name="Jiang Z."/>
            <person name="Wang J."/>
            <person name="Qin N."/>
            <person name="Li L."/>
            <person name="Li J."/>
            <person name="Bolund L."/>
            <person name="Kristiansen K."/>
            <person name="Wong G.K."/>
            <person name="Olson M."/>
            <person name="Zhang X."/>
            <person name="Li S."/>
            <person name="Yang H."/>
            <person name="Wang J."/>
            <person name="Wang J."/>
        </authorList>
    </citation>
    <scope>NUCLEOTIDE SEQUENCE [LARGE SCALE GENOMIC DNA]</scope>
</reference>
<dbReference type="PANTHER" id="PTHR46467">
    <property type="entry name" value="TETHER CONTAINING UBX DOMAIN FOR GLUT4"/>
    <property type="match status" value="1"/>
</dbReference>
<dbReference type="GeneTree" id="ENSGT00940000156853"/>
<dbReference type="Proteomes" id="UP000008912">
    <property type="component" value="Unassembled WGS sequence"/>
</dbReference>
<dbReference type="AlphaFoldDB" id="A0A7N5P0U1"/>
<accession>A0A7N5P0U1</accession>
<gene>
    <name evidence="1" type="primary">ASPSCR1</name>
</gene>
<reference evidence="1" key="3">
    <citation type="submission" date="2025-09" db="UniProtKB">
        <authorList>
            <consortium name="Ensembl"/>
        </authorList>
    </citation>
    <scope>IDENTIFICATION</scope>
</reference>
<evidence type="ECO:0000313" key="2">
    <source>
        <dbReference type="Proteomes" id="UP000008912"/>
    </source>
</evidence>
<dbReference type="PANTHER" id="PTHR46467:SF1">
    <property type="entry name" value="TETHER CONTAINING UBX DOMAIN FOR GLUT4"/>
    <property type="match status" value="1"/>
</dbReference>
<dbReference type="GO" id="GO:0006886">
    <property type="term" value="P:intracellular protein transport"/>
    <property type="evidence" value="ECO:0007669"/>
    <property type="project" value="TreeGrafter"/>
</dbReference>
<organism evidence="1 2">
    <name type="scientific">Ailuropoda melanoleuca</name>
    <name type="common">Giant panda</name>
    <dbReference type="NCBI Taxonomy" id="9646"/>
    <lineage>
        <taxon>Eukaryota</taxon>
        <taxon>Metazoa</taxon>
        <taxon>Chordata</taxon>
        <taxon>Craniata</taxon>
        <taxon>Vertebrata</taxon>
        <taxon>Euteleostomi</taxon>
        <taxon>Mammalia</taxon>
        <taxon>Eutheria</taxon>
        <taxon>Laurasiatheria</taxon>
        <taxon>Carnivora</taxon>
        <taxon>Caniformia</taxon>
        <taxon>Ursidae</taxon>
        <taxon>Ailuropoda</taxon>
    </lineage>
</organism>
<proteinExistence type="predicted"/>
<keyword evidence="2" id="KW-1185">Reference proteome</keyword>
<dbReference type="GO" id="GO:0005737">
    <property type="term" value="C:cytoplasm"/>
    <property type="evidence" value="ECO:0007669"/>
    <property type="project" value="TreeGrafter"/>
</dbReference>
<reference evidence="1" key="2">
    <citation type="submission" date="2025-08" db="UniProtKB">
        <authorList>
            <consortium name="Ensembl"/>
        </authorList>
    </citation>
    <scope>IDENTIFICATION</scope>
</reference>
<sequence length="94" mass="10248">MVPISRSRQGPENTVRIALQLDDGTRLQDTFCSGQTLWELLSHFAQTRKRPRASGVLFLAGSCRRGARPPRPTVGQVAAPLHGGPALTTSIWIN</sequence>
<protein>
    <submittedName>
        <fullName evidence="1">ASPSCR1 tether for SLC2A4, UBX domain containing</fullName>
    </submittedName>
</protein>